<dbReference type="EMBL" id="QOVG01000011">
    <property type="protein sequence ID" value="NDK40032.1"/>
    <property type="molecule type" value="Genomic_DNA"/>
</dbReference>
<sequence length="214" mass="23200">MLMILFSLSHFGRGWREAPGEGSASDFRKAATTARARSLRFAPPLLPFGHPLLQGEAIQNHVSETFHTHLREGKHSDFATYSRASSPKPLHAMNLPRVLSLSFVLVCALACAPAGAQEKEAAADSGVFVSEGTLDTYVGSYVISPGFELRVWREGEQLMLQATGQAAWPLQGISETVFRVQAVDAKVSFGANAAGDVDQVVLFMDGRETRAIRK</sequence>
<name>A0ABX0AEM0_9GAMM</name>
<dbReference type="InterPro" id="IPR021860">
    <property type="entry name" value="Peptidase_S12_Pab87-rel_C"/>
</dbReference>
<comment type="caution">
    <text evidence="2">The sequence shown here is derived from an EMBL/GenBank/DDBJ whole genome shotgun (WGS) entry which is preliminary data.</text>
</comment>
<protein>
    <submittedName>
        <fullName evidence="2">DUF3471 domain-containing protein</fullName>
    </submittedName>
</protein>
<proteinExistence type="predicted"/>
<keyword evidence="3" id="KW-1185">Reference proteome</keyword>
<evidence type="ECO:0000313" key="2">
    <source>
        <dbReference type="EMBL" id="NDK40032.1"/>
    </source>
</evidence>
<evidence type="ECO:0000313" key="3">
    <source>
        <dbReference type="Proteomes" id="UP001429354"/>
    </source>
</evidence>
<accession>A0ABX0AEM0</accession>
<feature type="domain" description="Peptidase S12 Pab87-related C-terminal" evidence="1">
    <location>
        <begin position="133"/>
        <end position="208"/>
    </location>
</feature>
<evidence type="ECO:0000259" key="1">
    <source>
        <dbReference type="Pfam" id="PF11954"/>
    </source>
</evidence>
<gene>
    <name evidence="2" type="ORF">DT603_14405</name>
</gene>
<dbReference type="Proteomes" id="UP001429354">
    <property type="component" value="Unassembled WGS sequence"/>
</dbReference>
<reference evidence="2 3" key="1">
    <citation type="submission" date="2018-07" db="EMBL/GenBank/DDBJ databases">
        <title>Whole genome Sequencing of Pseudoxanthomonas gei KCTC 32298 (T).</title>
        <authorList>
            <person name="Kumar S."/>
            <person name="Bansal K."/>
            <person name="Kaur A."/>
            <person name="Patil P."/>
            <person name="Sharma S."/>
            <person name="Patil P.B."/>
        </authorList>
    </citation>
    <scope>NUCLEOTIDE SEQUENCE [LARGE SCALE GENOMIC DNA]</scope>
    <source>
        <strain evidence="2 3">KCTC 32298</strain>
    </source>
</reference>
<organism evidence="2 3">
    <name type="scientific">Pseudoxanthomonas gei</name>
    <dbReference type="NCBI Taxonomy" id="1383030"/>
    <lineage>
        <taxon>Bacteria</taxon>
        <taxon>Pseudomonadati</taxon>
        <taxon>Pseudomonadota</taxon>
        <taxon>Gammaproteobacteria</taxon>
        <taxon>Lysobacterales</taxon>
        <taxon>Lysobacteraceae</taxon>
        <taxon>Pseudoxanthomonas</taxon>
    </lineage>
</organism>
<dbReference type="Pfam" id="PF11954">
    <property type="entry name" value="DUF3471"/>
    <property type="match status" value="1"/>
</dbReference>